<dbReference type="EMBL" id="JAYMYS010000002">
    <property type="protein sequence ID" value="KAK7406703.1"/>
    <property type="molecule type" value="Genomic_DNA"/>
</dbReference>
<dbReference type="SUPFAM" id="SSF53474">
    <property type="entry name" value="alpha/beta-Hydrolases"/>
    <property type="match status" value="1"/>
</dbReference>
<dbReference type="InterPro" id="IPR052370">
    <property type="entry name" value="Meta-cleavage_hydrolase"/>
</dbReference>
<dbReference type="Gene3D" id="3.40.50.1820">
    <property type="entry name" value="alpha/beta hydrolase"/>
    <property type="match status" value="1"/>
</dbReference>
<name>A0AAN9XSW6_PSOTE</name>
<dbReference type="InterPro" id="IPR029058">
    <property type="entry name" value="AB_hydrolase_fold"/>
</dbReference>
<dbReference type="PANTHER" id="PTHR43139">
    <property type="entry name" value="SI:DKEY-122A22.2"/>
    <property type="match status" value="1"/>
</dbReference>
<evidence type="ECO:0000259" key="2">
    <source>
        <dbReference type="Pfam" id="PF00561"/>
    </source>
</evidence>
<evidence type="ECO:0000313" key="3">
    <source>
        <dbReference type="EMBL" id="KAK7406703.1"/>
    </source>
</evidence>
<reference evidence="3 4" key="1">
    <citation type="submission" date="2024-01" db="EMBL/GenBank/DDBJ databases">
        <title>The genomes of 5 underutilized Papilionoideae crops provide insights into root nodulation and disease resistanc.</title>
        <authorList>
            <person name="Jiang F."/>
        </authorList>
    </citation>
    <scope>NUCLEOTIDE SEQUENCE [LARGE SCALE GENOMIC DNA]</scope>
    <source>
        <strain evidence="3">DUOXIRENSHENG_FW03</strain>
        <tissue evidence="3">Leaves</tissue>
    </source>
</reference>
<evidence type="ECO:0000256" key="1">
    <source>
        <dbReference type="SAM" id="SignalP"/>
    </source>
</evidence>
<feature type="chain" id="PRO_5042904603" description="AB hydrolase-1 domain-containing protein" evidence="1">
    <location>
        <begin position="22"/>
        <end position="303"/>
    </location>
</feature>
<comment type="caution">
    <text evidence="3">The sequence shown here is derived from an EMBL/GenBank/DDBJ whole genome shotgun (WGS) entry which is preliminary data.</text>
</comment>
<dbReference type="Proteomes" id="UP001386955">
    <property type="component" value="Unassembled WGS sequence"/>
</dbReference>
<feature type="signal peptide" evidence="1">
    <location>
        <begin position="1"/>
        <end position="21"/>
    </location>
</feature>
<dbReference type="AlphaFoldDB" id="A0AAN9XSW6"/>
<dbReference type="Pfam" id="PF00561">
    <property type="entry name" value="Abhydrolase_1"/>
    <property type="match status" value="1"/>
</dbReference>
<dbReference type="PRINTS" id="PR00111">
    <property type="entry name" value="ABHYDROLASE"/>
</dbReference>
<sequence>MMVNMVTAYGWLLHWIMRAVGLRPYTVEIEEGTLMRFWIPCDAVWKNKPAVVLLHGFCGDGIINWQCQVVALTKDYAVYVPDLLFFGGSVTDKTERSLEFQAECLAVGLRKLGVEKCVVVGFSYGGFVAFKMAEMYGELVQAVVASGSVVAVTESVLLRAVEGVGFSSCSEMLLPTSVEGLKNLLSLGSHKNFFLPNCFYTHFLQAMYSNREERAELLEALVNSYEEINIPSLEQRIHLLWGEDDKILKVEIAQKMKEKMGKKVTFEGIKKAGHLVHLERPWIYNKCLKQFLSSVLPLPADKK</sequence>
<keyword evidence="4" id="KW-1185">Reference proteome</keyword>
<dbReference type="InterPro" id="IPR000073">
    <property type="entry name" value="AB_hydrolase_1"/>
</dbReference>
<dbReference type="PANTHER" id="PTHR43139:SF61">
    <property type="entry name" value="ALPHA_BETA-HYDROLASES SUPERFAMILY PROTEIN"/>
    <property type="match status" value="1"/>
</dbReference>
<accession>A0AAN9XSW6</accession>
<gene>
    <name evidence="3" type="ORF">VNO78_08333</name>
</gene>
<protein>
    <recommendedName>
        <fullName evidence="2">AB hydrolase-1 domain-containing protein</fullName>
    </recommendedName>
</protein>
<feature type="domain" description="AB hydrolase-1" evidence="2">
    <location>
        <begin position="49"/>
        <end position="152"/>
    </location>
</feature>
<organism evidence="3 4">
    <name type="scientific">Psophocarpus tetragonolobus</name>
    <name type="common">Winged bean</name>
    <name type="synonym">Dolichos tetragonolobus</name>
    <dbReference type="NCBI Taxonomy" id="3891"/>
    <lineage>
        <taxon>Eukaryota</taxon>
        <taxon>Viridiplantae</taxon>
        <taxon>Streptophyta</taxon>
        <taxon>Embryophyta</taxon>
        <taxon>Tracheophyta</taxon>
        <taxon>Spermatophyta</taxon>
        <taxon>Magnoliopsida</taxon>
        <taxon>eudicotyledons</taxon>
        <taxon>Gunneridae</taxon>
        <taxon>Pentapetalae</taxon>
        <taxon>rosids</taxon>
        <taxon>fabids</taxon>
        <taxon>Fabales</taxon>
        <taxon>Fabaceae</taxon>
        <taxon>Papilionoideae</taxon>
        <taxon>50 kb inversion clade</taxon>
        <taxon>NPAAA clade</taxon>
        <taxon>indigoferoid/millettioid clade</taxon>
        <taxon>Phaseoleae</taxon>
        <taxon>Psophocarpus</taxon>
    </lineage>
</organism>
<keyword evidence="1" id="KW-0732">Signal</keyword>
<proteinExistence type="predicted"/>
<evidence type="ECO:0000313" key="4">
    <source>
        <dbReference type="Proteomes" id="UP001386955"/>
    </source>
</evidence>